<feature type="transmembrane region" description="Helical" evidence="1">
    <location>
        <begin position="235"/>
        <end position="253"/>
    </location>
</feature>
<feature type="transmembrane region" description="Helical" evidence="1">
    <location>
        <begin position="50"/>
        <end position="70"/>
    </location>
</feature>
<dbReference type="EMBL" id="RBZV01000008">
    <property type="protein sequence ID" value="RKP45952.1"/>
    <property type="molecule type" value="Genomic_DNA"/>
</dbReference>
<reference evidence="2 3" key="1">
    <citation type="submission" date="2018-10" db="EMBL/GenBank/DDBJ databases">
        <title>Paraburkholderia sp. 7MK8-2, isolated from soil.</title>
        <authorList>
            <person name="Gao Z.-H."/>
            <person name="Qiu L.-H."/>
        </authorList>
    </citation>
    <scope>NUCLEOTIDE SEQUENCE [LARGE SCALE GENOMIC DNA]</scope>
    <source>
        <strain evidence="2 3">7MK8-2</strain>
    </source>
</reference>
<evidence type="ECO:0008006" key="4">
    <source>
        <dbReference type="Google" id="ProtNLM"/>
    </source>
</evidence>
<accession>A0A494X6L8</accession>
<dbReference type="RefSeq" id="WP_121279622.1">
    <property type="nucleotide sequence ID" value="NZ_RBZV01000008.1"/>
</dbReference>
<evidence type="ECO:0000256" key="1">
    <source>
        <dbReference type="SAM" id="Phobius"/>
    </source>
</evidence>
<evidence type="ECO:0000313" key="2">
    <source>
        <dbReference type="EMBL" id="RKP45952.1"/>
    </source>
</evidence>
<keyword evidence="1" id="KW-1133">Transmembrane helix</keyword>
<name>A0A494X6L8_9BURK</name>
<feature type="transmembrane region" description="Helical" evidence="1">
    <location>
        <begin position="166"/>
        <end position="192"/>
    </location>
</feature>
<keyword evidence="1" id="KW-0472">Membrane</keyword>
<protein>
    <recommendedName>
        <fullName evidence="4">DUF2189 domain-containing protein</fullName>
    </recommendedName>
</protein>
<dbReference type="OrthoDB" id="9083589at2"/>
<proteinExistence type="predicted"/>
<dbReference type="NCBIfam" id="NF041043">
    <property type="entry name" value="BPSS1780_fam"/>
    <property type="match status" value="1"/>
</dbReference>
<dbReference type="Proteomes" id="UP000280434">
    <property type="component" value="Unassembled WGS sequence"/>
</dbReference>
<feature type="transmembrane region" description="Helical" evidence="1">
    <location>
        <begin position="114"/>
        <end position="138"/>
    </location>
</feature>
<dbReference type="InterPro" id="IPR047798">
    <property type="entry name" value="BPSS1780-like"/>
</dbReference>
<evidence type="ECO:0000313" key="3">
    <source>
        <dbReference type="Proteomes" id="UP000280434"/>
    </source>
</evidence>
<keyword evidence="1" id="KW-0812">Transmembrane</keyword>
<organism evidence="2 3">
    <name type="scientific">Trinickia fusca</name>
    <dbReference type="NCBI Taxonomy" id="2419777"/>
    <lineage>
        <taxon>Bacteria</taxon>
        <taxon>Pseudomonadati</taxon>
        <taxon>Pseudomonadota</taxon>
        <taxon>Betaproteobacteria</taxon>
        <taxon>Burkholderiales</taxon>
        <taxon>Burkholderiaceae</taxon>
        <taxon>Trinickia</taxon>
    </lineage>
</organism>
<keyword evidence="3" id="KW-1185">Reference proteome</keyword>
<sequence length="262" mass="28115">MSSHYLTDVSNVLHRRSTLLPAHLQGVQLDAMFIMDWLELGWRAVRRQPLLWLAAMLVCATFATACKFVPVVRPLIVLVAPFVVGALMVAQEHVRIGRPASARDICAALGRHHYALLSIGLASAAIVVVGYVLLVAALNVSSVESMLTNGAHHLSITYGGNGVRGIVAMLVAVPIFTIALASAWFAPALVILRNVAPLEAMAASLHGAARNWKTTLIYVVAVADAVLLAHRIPLIASALVLTPLLLMSIYGGYRDLFSSRFV</sequence>
<dbReference type="AlphaFoldDB" id="A0A494X6L8"/>
<comment type="caution">
    <text evidence="2">The sequence shown here is derived from an EMBL/GenBank/DDBJ whole genome shotgun (WGS) entry which is preliminary data.</text>
</comment>
<feature type="transmembrane region" description="Helical" evidence="1">
    <location>
        <begin position="76"/>
        <end position="94"/>
    </location>
</feature>
<gene>
    <name evidence="2" type="ORF">D7S89_18400</name>
</gene>